<dbReference type="GO" id="GO:0047569">
    <property type="term" value="F:3-oxoadipate CoA-transferase activity"/>
    <property type="evidence" value="ECO:0007669"/>
    <property type="project" value="UniProtKB-EC"/>
</dbReference>
<dbReference type="InterPro" id="IPR004165">
    <property type="entry name" value="CoA_trans_fam_I"/>
</dbReference>
<evidence type="ECO:0000256" key="1">
    <source>
        <dbReference type="ARBA" id="ARBA00022679"/>
    </source>
</evidence>
<dbReference type="SMART" id="SM00882">
    <property type="entry name" value="CoA_trans"/>
    <property type="match status" value="1"/>
</dbReference>
<dbReference type="AlphaFoldDB" id="A0A380WM22"/>
<sequence length="292" mass="31838">MNKEMDLKAVVAQLRDGMTIGFGGWGPRRKPMALVREILRSDLKNLTLVAYGGPEIGMLCAAGKVKKLIYGFVSLDAMPIEPYFRKAREAGAVEVSELDEGLLLLGLQAAGHNLPFAATRVGLGSDVMKYNPHFKTIKSPYDDGEVLLAMPAIKLDVALIHASRADRLGNTQTDGPDPFFDSLFARAADKVFVTTEVLVDRIDAEYSDRAKQQLFERCLVTGVVPAPMGAHPTAAHDAYGWDMGHLKDYAASAGEEGGWQRYFDQYVKGDEASYAKSVGGETKIRALPLPIF</sequence>
<dbReference type="Pfam" id="PF01144">
    <property type="entry name" value="CoA_trans"/>
    <property type="match status" value="1"/>
</dbReference>
<gene>
    <name evidence="2" type="primary">catI_1</name>
    <name evidence="2" type="ORF">NCTC10684_03153</name>
</gene>
<dbReference type="InterPro" id="IPR037171">
    <property type="entry name" value="NagB/RpiA_transferase-like"/>
</dbReference>
<keyword evidence="1 2" id="KW-0808">Transferase</keyword>
<dbReference type="Proteomes" id="UP000254701">
    <property type="component" value="Unassembled WGS sequence"/>
</dbReference>
<dbReference type="PANTHER" id="PTHR13707">
    <property type="entry name" value="KETOACID-COENZYME A TRANSFERASE"/>
    <property type="match status" value="1"/>
</dbReference>
<proteinExistence type="predicted"/>
<organism evidence="2 3">
    <name type="scientific">Aminobacter aminovorans</name>
    <name type="common">Chelatobacter heintzii</name>
    <dbReference type="NCBI Taxonomy" id="83263"/>
    <lineage>
        <taxon>Bacteria</taxon>
        <taxon>Pseudomonadati</taxon>
        <taxon>Pseudomonadota</taxon>
        <taxon>Alphaproteobacteria</taxon>
        <taxon>Hyphomicrobiales</taxon>
        <taxon>Phyllobacteriaceae</taxon>
        <taxon>Aminobacter</taxon>
    </lineage>
</organism>
<dbReference type="PANTHER" id="PTHR13707:SF60">
    <property type="entry name" value="ACETATE COA-TRANSFERASE SUBUNIT ALPHA"/>
    <property type="match status" value="1"/>
</dbReference>
<dbReference type="Gene3D" id="3.30.30.40">
    <property type="match status" value="1"/>
</dbReference>
<dbReference type="OrthoDB" id="9777193at2"/>
<accession>A0A380WM22</accession>
<dbReference type="EC" id="2.8.3.6" evidence="2"/>
<dbReference type="SUPFAM" id="SSF100950">
    <property type="entry name" value="NagB/RpiA/CoA transferase-like"/>
    <property type="match status" value="1"/>
</dbReference>
<evidence type="ECO:0000313" key="2">
    <source>
        <dbReference type="EMBL" id="SUU89910.1"/>
    </source>
</evidence>
<dbReference type="EMBL" id="UFSM01000001">
    <property type="protein sequence ID" value="SUU89910.1"/>
    <property type="molecule type" value="Genomic_DNA"/>
</dbReference>
<protein>
    <submittedName>
        <fullName evidence="2">3-oxoadipate CoA-transferase subunit A</fullName>
        <ecNumber evidence="2">2.8.3.6</ecNumber>
    </submittedName>
</protein>
<dbReference type="Gene3D" id="3.40.1080.10">
    <property type="entry name" value="Glutaconate Coenzyme A-transferase"/>
    <property type="match status" value="1"/>
</dbReference>
<name>A0A380WM22_AMIAI</name>
<dbReference type="RefSeq" id="WP_115731992.1">
    <property type="nucleotide sequence ID" value="NZ_BAAAVY010000002.1"/>
</dbReference>
<reference evidence="2 3" key="1">
    <citation type="submission" date="2018-06" db="EMBL/GenBank/DDBJ databases">
        <authorList>
            <consortium name="Pathogen Informatics"/>
            <person name="Doyle S."/>
        </authorList>
    </citation>
    <scope>NUCLEOTIDE SEQUENCE [LARGE SCALE GENOMIC DNA]</scope>
    <source>
        <strain evidence="2 3">NCTC10684</strain>
    </source>
</reference>
<evidence type="ECO:0000313" key="3">
    <source>
        <dbReference type="Proteomes" id="UP000254701"/>
    </source>
</evidence>